<evidence type="ECO:0000313" key="4">
    <source>
        <dbReference type="EMBL" id="NED97145.1"/>
    </source>
</evidence>
<dbReference type="AlphaFoldDB" id="A0A6N9YQC5"/>
<dbReference type="PANTHER" id="PTHR12526:SF510">
    <property type="entry name" value="D-INOSITOL 3-PHOSPHATE GLYCOSYLTRANSFERASE"/>
    <property type="match status" value="1"/>
</dbReference>
<keyword evidence="1" id="KW-0328">Glycosyltransferase</keyword>
<dbReference type="RefSeq" id="WP_163819942.1">
    <property type="nucleotide sequence ID" value="NZ_JAAGOB010000010.1"/>
</dbReference>
<feature type="domain" description="Spore protein YkvP/CgeB glycosyl transferase-like" evidence="3">
    <location>
        <begin position="198"/>
        <end position="347"/>
    </location>
</feature>
<keyword evidence="5" id="KW-1185">Reference proteome</keyword>
<evidence type="ECO:0000313" key="5">
    <source>
        <dbReference type="Proteomes" id="UP000469185"/>
    </source>
</evidence>
<evidence type="ECO:0000256" key="2">
    <source>
        <dbReference type="ARBA" id="ARBA00022679"/>
    </source>
</evidence>
<dbReference type="PANTHER" id="PTHR12526">
    <property type="entry name" value="GLYCOSYLTRANSFERASE"/>
    <property type="match status" value="1"/>
</dbReference>
<dbReference type="SUPFAM" id="SSF53756">
    <property type="entry name" value="UDP-Glycosyltransferase/glycogen phosphorylase"/>
    <property type="match status" value="1"/>
</dbReference>
<proteinExistence type="predicted"/>
<protein>
    <submittedName>
        <fullName evidence="4">Glycosyltransferase family 4 protein</fullName>
    </submittedName>
</protein>
<dbReference type="Proteomes" id="UP000469185">
    <property type="component" value="Unassembled WGS sequence"/>
</dbReference>
<organism evidence="4 5">
    <name type="scientific">Phytoactinopolyspora alkaliphila</name>
    <dbReference type="NCBI Taxonomy" id="1783498"/>
    <lineage>
        <taxon>Bacteria</taxon>
        <taxon>Bacillati</taxon>
        <taxon>Actinomycetota</taxon>
        <taxon>Actinomycetes</taxon>
        <taxon>Jiangellales</taxon>
        <taxon>Jiangellaceae</taxon>
        <taxon>Phytoactinopolyspora</taxon>
    </lineage>
</organism>
<dbReference type="Gene3D" id="3.40.50.2000">
    <property type="entry name" value="Glycogen Phosphorylase B"/>
    <property type="match status" value="2"/>
</dbReference>
<dbReference type="InterPro" id="IPR055259">
    <property type="entry name" value="YkvP/CgeB_Glyco_trans-like"/>
</dbReference>
<reference evidence="4 5" key="1">
    <citation type="submission" date="2020-02" db="EMBL/GenBank/DDBJ databases">
        <authorList>
            <person name="Li X.-J."/>
            <person name="Feng X.-M."/>
        </authorList>
    </citation>
    <scope>NUCLEOTIDE SEQUENCE [LARGE SCALE GENOMIC DNA]</scope>
    <source>
        <strain evidence="4 5">CGMCC 4.7225</strain>
    </source>
</reference>
<dbReference type="EMBL" id="JAAGOB010000010">
    <property type="protein sequence ID" value="NED97145.1"/>
    <property type="molecule type" value="Genomic_DNA"/>
</dbReference>
<gene>
    <name evidence="4" type="ORF">G1H11_17745</name>
</gene>
<dbReference type="Pfam" id="PF13524">
    <property type="entry name" value="Glyco_trans_1_2"/>
    <property type="match status" value="1"/>
</dbReference>
<dbReference type="GO" id="GO:0016757">
    <property type="term" value="F:glycosyltransferase activity"/>
    <property type="evidence" value="ECO:0007669"/>
    <property type="project" value="UniProtKB-KW"/>
</dbReference>
<accession>A0A6N9YQC5</accession>
<evidence type="ECO:0000256" key="1">
    <source>
        <dbReference type="ARBA" id="ARBA00022676"/>
    </source>
</evidence>
<sequence length="359" mass="39247">MNVLVLTVVHDPEDTRIRHKQIAALRDAGHEVTFAAPFSGYDRAIPADIRSIDIPRARGMHRLRALRAARALLRRRAADFDVILMHDPELLFAAAGLSHPGLVWDVHEDTVAAVRMKPWLPRPVRPVAAALIGAVERRAEHRMTLLLAEEGYVRRFRKAHPVIRNSVVEPEDLDVESGGRVVYLGRITQARGASELAELGRRLAPDIEVHLIGNADADCADQIRAAHGAGHVRWHGFVPNDQALAALPGALAGLNLLHDQPNYAHSPGTKLFEYMAYGLPIVTTPNPAPADLVQRHGCGVVVPFGDVDAMEAAVRRLDTDRAERDQMAAAGRKAVTEHYSWDADAELFVRTLEGIAGAG</sequence>
<evidence type="ECO:0000259" key="3">
    <source>
        <dbReference type="Pfam" id="PF13524"/>
    </source>
</evidence>
<keyword evidence="2 4" id="KW-0808">Transferase</keyword>
<comment type="caution">
    <text evidence="4">The sequence shown here is derived from an EMBL/GenBank/DDBJ whole genome shotgun (WGS) entry which is preliminary data.</text>
</comment>
<name>A0A6N9YQC5_9ACTN</name>